<evidence type="ECO:0000256" key="1">
    <source>
        <dbReference type="SAM" id="MobiDB-lite"/>
    </source>
</evidence>
<evidence type="ECO:0000313" key="2">
    <source>
        <dbReference type="EMBL" id="GBG87222.1"/>
    </source>
</evidence>
<protein>
    <recommendedName>
        <fullName evidence="4">SnoaL-like domain-containing protein</fullName>
    </recommendedName>
</protein>
<feature type="region of interest" description="Disordered" evidence="1">
    <location>
        <begin position="144"/>
        <end position="171"/>
    </location>
</feature>
<dbReference type="AlphaFoldDB" id="A0A388LYB0"/>
<gene>
    <name evidence="2" type="ORF">CBR_g45281</name>
</gene>
<proteinExistence type="predicted"/>
<organism evidence="2 3">
    <name type="scientific">Chara braunii</name>
    <name type="common">Braun's stonewort</name>
    <dbReference type="NCBI Taxonomy" id="69332"/>
    <lineage>
        <taxon>Eukaryota</taxon>
        <taxon>Viridiplantae</taxon>
        <taxon>Streptophyta</taxon>
        <taxon>Charophyceae</taxon>
        <taxon>Charales</taxon>
        <taxon>Characeae</taxon>
        <taxon>Chara</taxon>
    </lineage>
</organism>
<dbReference type="Gramene" id="GBG87222">
    <property type="protein sequence ID" value="GBG87222"/>
    <property type="gene ID" value="CBR_g45281"/>
</dbReference>
<dbReference type="EMBL" id="BFEA01000602">
    <property type="protein sequence ID" value="GBG87222.1"/>
    <property type="molecule type" value="Genomic_DNA"/>
</dbReference>
<dbReference type="InterPro" id="IPR032710">
    <property type="entry name" value="NTF2-like_dom_sf"/>
</dbReference>
<comment type="caution">
    <text evidence="2">The sequence shown here is derived from an EMBL/GenBank/DDBJ whole genome shotgun (WGS) entry which is preliminary data.</text>
</comment>
<feature type="compositionally biased region" description="Basic and acidic residues" evidence="1">
    <location>
        <begin position="105"/>
        <end position="115"/>
    </location>
</feature>
<evidence type="ECO:0000313" key="3">
    <source>
        <dbReference type="Proteomes" id="UP000265515"/>
    </source>
</evidence>
<feature type="compositionally biased region" description="Basic and acidic residues" evidence="1">
    <location>
        <begin position="301"/>
        <end position="315"/>
    </location>
</feature>
<feature type="compositionally biased region" description="Basic residues" evidence="1">
    <location>
        <begin position="94"/>
        <end position="103"/>
    </location>
</feature>
<dbReference type="SUPFAM" id="SSF54427">
    <property type="entry name" value="NTF2-like"/>
    <property type="match status" value="2"/>
</dbReference>
<feature type="compositionally biased region" description="Low complexity" evidence="1">
    <location>
        <begin position="276"/>
        <end position="299"/>
    </location>
</feature>
<dbReference type="Gene3D" id="3.10.450.50">
    <property type="match status" value="2"/>
</dbReference>
<dbReference type="Proteomes" id="UP000265515">
    <property type="component" value="Unassembled WGS sequence"/>
</dbReference>
<feature type="compositionally biased region" description="Low complexity" evidence="1">
    <location>
        <begin position="144"/>
        <end position="156"/>
    </location>
</feature>
<feature type="region of interest" description="Disordered" evidence="1">
    <location>
        <begin position="73"/>
        <end position="130"/>
    </location>
</feature>
<evidence type="ECO:0008006" key="4">
    <source>
        <dbReference type="Google" id="ProtNLM"/>
    </source>
</evidence>
<reference evidence="2 3" key="1">
    <citation type="journal article" date="2018" name="Cell">
        <title>The Chara Genome: Secondary Complexity and Implications for Plant Terrestrialization.</title>
        <authorList>
            <person name="Nishiyama T."/>
            <person name="Sakayama H."/>
            <person name="Vries J.D."/>
            <person name="Buschmann H."/>
            <person name="Saint-Marcoux D."/>
            <person name="Ullrich K.K."/>
            <person name="Haas F.B."/>
            <person name="Vanderstraeten L."/>
            <person name="Becker D."/>
            <person name="Lang D."/>
            <person name="Vosolsobe S."/>
            <person name="Rombauts S."/>
            <person name="Wilhelmsson P.K.I."/>
            <person name="Janitza P."/>
            <person name="Kern R."/>
            <person name="Heyl A."/>
            <person name="Rumpler F."/>
            <person name="Villalobos L.I.A.C."/>
            <person name="Clay J.M."/>
            <person name="Skokan R."/>
            <person name="Toyoda A."/>
            <person name="Suzuki Y."/>
            <person name="Kagoshima H."/>
            <person name="Schijlen E."/>
            <person name="Tajeshwar N."/>
            <person name="Catarino B."/>
            <person name="Hetherington A.J."/>
            <person name="Saltykova A."/>
            <person name="Bonnot C."/>
            <person name="Breuninger H."/>
            <person name="Symeonidi A."/>
            <person name="Radhakrishnan G.V."/>
            <person name="Van Nieuwerburgh F."/>
            <person name="Deforce D."/>
            <person name="Chang C."/>
            <person name="Karol K.G."/>
            <person name="Hedrich R."/>
            <person name="Ulvskov P."/>
            <person name="Glockner G."/>
            <person name="Delwiche C.F."/>
            <person name="Petrasek J."/>
            <person name="Van de Peer Y."/>
            <person name="Friml J."/>
            <person name="Beilby M."/>
            <person name="Dolan L."/>
            <person name="Kohara Y."/>
            <person name="Sugano S."/>
            <person name="Fujiyama A."/>
            <person name="Delaux P.-M."/>
            <person name="Quint M."/>
            <person name="TheiBen G."/>
            <person name="Hagemann M."/>
            <person name="Harholt J."/>
            <person name="Dunand C."/>
            <person name="Zachgo S."/>
            <person name="Langdale J."/>
            <person name="Maumus F."/>
            <person name="Straeten D.V.D."/>
            <person name="Gould S.B."/>
            <person name="Rensing S.A."/>
        </authorList>
    </citation>
    <scope>NUCLEOTIDE SEQUENCE [LARGE SCALE GENOMIC DNA]</scope>
    <source>
        <strain evidence="2 3">S276</strain>
    </source>
</reference>
<keyword evidence="3" id="KW-1185">Reference proteome</keyword>
<accession>A0A388LYB0</accession>
<feature type="region of interest" description="Disordered" evidence="1">
    <location>
        <begin position="276"/>
        <end position="315"/>
    </location>
</feature>
<sequence length="365" mass="39703">MAQASVCMRSILLDQSTTSTHFSLLTTGQHAQHPRLHTLAHALSVEGRRSASSESFAQRSPEREFESRANHLSSLGFERQSRNSCRLTSPRHFPAGRRARARRSGYLEKKQHGGGDDEAPVQSSLSLSTPIPIKRSRSTLITSCAAADSSSSTGTAGWPTPGSPAPGDGWPKVPPVGQTPLIIPMREEWAPRDVASKAMMAFKKGLEKKDWKEYLDMMTDDVELWVPVEGFLGKPNKGKEAMKTFFDLADRTFSDLKMEIANRSFSLALLSTVTDNSKANTTKTTSKSASRSTPSSNAGGDDDKGDGGGDGEGHETEKVVKGTAMFEIRTSGNFANGLKYGNRIVVVVDVRGNQITAHREYFGLR</sequence>
<name>A0A388LYB0_CHABU</name>